<dbReference type="AlphaFoldDB" id="A0A0A9BNX5"/>
<reference evidence="1" key="2">
    <citation type="journal article" date="2015" name="Data Brief">
        <title>Shoot transcriptome of the giant reed, Arundo donax.</title>
        <authorList>
            <person name="Barrero R.A."/>
            <person name="Guerrero F.D."/>
            <person name="Moolhuijzen P."/>
            <person name="Goolsby J.A."/>
            <person name="Tidwell J."/>
            <person name="Bellgard S.E."/>
            <person name="Bellgard M.I."/>
        </authorList>
    </citation>
    <scope>NUCLEOTIDE SEQUENCE</scope>
    <source>
        <tissue evidence="1">Shoot tissue taken approximately 20 cm above the soil surface</tissue>
    </source>
</reference>
<accession>A0A0A9BNX5</accession>
<proteinExistence type="predicted"/>
<sequence length="21" mass="2248">MLNLSLLPLLFMLASLGTVSN</sequence>
<organism evidence="1">
    <name type="scientific">Arundo donax</name>
    <name type="common">Giant reed</name>
    <name type="synonym">Donax arundinaceus</name>
    <dbReference type="NCBI Taxonomy" id="35708"/>
    <lineage>
        <taxon>Eukaryota</taxon>
        <taxon>Viridiplantae</taxon>
        <taxon>Streptophyta</taxon>
        <taxon>Embryophyta</taxon>
        <taxon>Tracheophyta</taxon>
        <taxon>Spermatophyta</taxon>
        <taxon>Magnoliopsida</taxon>
        <taxon>Liliopsida</taxon>
        <taxon>Poales</taxon>
        <taxon>Poaceae</taxon>
        <taxon>PACMAD clade</taxon>
        <taxon>Arundinoideae</taxon>
        <taxon>Arundineae</taxon>
        <taxon>Arundo</taxon>
    </lineage>
</organism>
<dbReference type="EMBL" id="GBRH01234017">
    <property type="protein sequence ID" value="JAD63878.1"/>
    <property type="molecule type" value="Transcribed_RNA"/>
</dbReference>
<name>A0A0A9BNX5_ARUDO</name>
<evidence type="ECO:0000313" key="1">
    <source>
        <dbReference type="EMBL" id="JAD63878.1"/>
    </source>
</evidence>
<reference evidence="1" key="1">
    <citation type="submission" date="2014-09" db="EMBL/GenBank/DDBJ databases">
        <authorList>
            <person name="Magalhaes I.L.F."/>
            <person name="Oliveira U."/>
            <person name="Santos F.R."/>
            <person name="Vidigal T.H.D.A."/>
            <person name="Brescovit A.D."/>
            <person name="Santos A.J."/>
        </authorList>
    </citation>
    <scope>NUCLEOTIDE SEQUENCE</scope>
    <source>
        <tissue evidence="1">Shoot tissue taken approximately 20 cm above the soil surface</tissue>
    </source>
</reference>
<protein>
    <submittedName>
        <fullName evidence="1">Uncharacterized protein</fullName>
    </submittedName>
</protein>